<organism evidence="2 3">
    <name type="scientific">Oceanicoccus sagamiensis</name>
    <dbReference type="NCBI Taxonomy" id="716816"/>
    <lineage>
        <taxon>Bacteria</taxon>
        <taxon>Pseudomonadati</taxon>
        <taxon>Pseudomonadota</taxon>
        <taxon>Gammaproteobacteria</taxon>
        <taxon>Cellvibrionales</taxon>
        <taxon>Spongiibacteraceae</taxon>
        <taxon>Oceanicoccus</taxon>
    </lineage>
</organism>
<reference evidence="2 3" key="1">
    <citation type="submission" date="2016-11" db="EMBL/GenBank/DDBJ databases">
        <title>Trade-off between light-utilization and light-protection in marine flavobacteria.</title>
        <authorList>
            <person name="Kumagai Y."/>
        </authorList>
    </citation>
    <scope>NUCLEOTIDE SEQUENCE [LARGE SCALE GENOMIC DNA]</scope>
    <source>
        <strain evidence="2 3">NBRC 107125</strain>
    </source>
</reference>
<sequence>MTLLPCSNYKAALVLPLLILAGCGNNDPSLTPANNLKDLPSQPAPAEVPYDANRQAYFGDLHIHTGLSTDAYILGVRTEPVDVYKFAKGKVIEHAAGYPIQITRPLDFAAVTDHAEYMGQARLAEIDIPTTQKTLAEILKTGNVFSITAAWLQSSQEIPEHGFAPNGEAINRTVNKNAWQQTIDAAEEHYQPGLFTTFIGYEWSANAGDITAHLHRNVIYRNNLVSDLPYSSLDSHNPEDLWAFLDKENQQGKVAMSIPHNGNFSRGYMYASADFAGKPLTKEYADMRMRYEPISEVVQIKGSSETHPVLSSEDDFADFELLGESLFTQGSLPTSYKGSYVRDALRMGMEFSHNEGFNPFKFGVIGASDSHNASSPTEESDYTGKLPMLDGSAGLRTGKSLLLPNSMNPVTRWSSGGLAGVWAESNTRESLYDALQRKETFATSGPRILVRFFGGWDFTEQQLAQEDMVSQAYANGVPMGGDLTQAPTGKAPSFLIMTMKDPQGANLDRAQVIKAWLDSEGVSQEQVFDIAAADQRQLDPKTNKLPAVGNTVNIDEPSYSNTIGGSSILAFWQDPDFNPQQEAFYYVRVLEIPTPRWSTYDAAKLGTTPMEPTTIQERAITSAIWYKP</sequence>
<accession>A0A1X9NHV3</accession>
<evidence type="ECO:0008006" key="4">
    <source>
        <dbReference type="Google" id="ProtNLM"/>
    </source>
</evidence>
<evidence type="ECO:0000256" key="1">
    <source>
        <dbReference type="SAM" id="SignalP"/>
    </source>
</evidence>
<dbReference type="AlphaFoldDB" id="A0A1X9NHV3"/>
<dbReference type="STRING" id="716816.BST96_10380"/>
<keyword evidence="3" id="KW-1185">Reference proteome</keyword>
<feature type="chain" id="PRO_5012349653" description="DUF3604 domain-containing protein" evidence="1">
    <location>
        <begin position="27"/>
        <end position="628"/>
    </location>
</feature>
<dbReference type="Gene3D" id="3.20.20.140">
    <property type="entry name" value="Metal-dependent hydrolases"/>
    <property type="match status" value="1"/>
</dbReference>
<name>A0A1X9NHV3_9GAMM</name>
<dbReference type="Pfam" id="PF12228">
    <property type="entry name" value="DUF3604"/>
    <property type="match status" value="1"/>
</dbReference>
<proteinExistence type="predicted"/>
<dbReference type="OrthoDB" id="543560at2"/>
<protein>
    <recommendedName>
        <fullName evidence="4">DUF3604 domain-containing protein</fullName>
    </recommendedName>
</protein>
<dbReference type="InterPro" id="IPR022028">
    <property type="entry name" value="DUF3604"/>
</dbReference>
<evidence type="ECO:0000313" key="2">
    <source>
        <dbReference type="EMBL" id="ARN74487.1"/>
    </source>
</evidence>
<dbReference type="EMBL" id="CP019343">
    <property type="protein sequence ID" value="ARN74487.1"/>
    <property type="molecule type" value="Genomic_DNA"/>
</dbReference>
<dbReference type="RefSeq" id="WP_085758634.1">
    <property type="nucleotide sequence ID" value="NZ_CP019343.1"/>
</dbReference>
<keyword evidence="1" id="KW-0732">Signal</keyword>
<evidence type="ECO:0000313" key="3">
    <source>
        <dbReference type="Proteomes" id="UP000193450"/>
    </source>
</evidence>
<dbReference type="KEGG" id="osg:BST96_10380"/>
<dbReference type="Proteomes" id="UP000193450">
    <property type="component" value="Chromosome"/>
</dbReference>
<feature type="signal peptide" evidence="1">
    <location>
        <begin position="1"/>
        <end position="26"/>
    </location>
</feature>
<gene>
    <name evidence="2" type="ORF">BST96_10380</name>
</gene>